<keyword evidence="3" id="KW-0949">S-adenosyl-L-methionine</keyword>
<dbReference type="Gene3D" id="3.40.50.150">
    <property type="entry name" value="Vaccinia Virus protein VP39"/>
    <property type="match status" value="2"/>
</dbReference>
<dbReference type="FunFam" id="1.10.10.10:FF:000357">
    <property type="entry name" value="Caffeic acid 3-O-methyltransferase"/>
    <property type="match status" value="1"/>
</dbReference>
<dbReference type="KEGG" id="cic:CICLE_v10023965mg"/>
<reference evidence="8 9" key="1">
    <citation type="submission" date="2013-10" db="EMBL/GenBank/DDBJ databases">
        <authorList>
            <consortium name="International Citrus Genome Consortium"/>
            <person name="Jenkins J."/>
            <person name="Schmutz J."/>
            <person name="Prochnik S."/>
            <person name="Rokhsar D."/>
            <person name="Gmitter F."/>
            <person name="Ollitrault P."/>
            <person name="Machado M."/>
            <person name="Talon M."/>
            <person name="Wincker P."/>
            <person name="Jaillon O."/>
            <person name="Morgante M."/>
        </authorList>
    </citation>
    <scope>NUCLEOTIDE SEQUENCE</scope>
    <source>
        <strain evidence="9">cv. Clemenules</strain>
    </source>
</reference>
<name>V4U2F3_CITCL</name>
<dbReference type="InterPro" id="IPR036388">
    <property type="entry name" value="WH-like_DNA-bd_sf"/>
</dbReference>
<dbReference type="Pfam" id="PF08100">
    <property type="entry name" value="Dimerisation"/>
    <property type="match status" value="1"/>
</dbReference>
<gene>
    <name evidence="8" type="ORF">CICLE_v10023965mg</name>
</gene>
<feature type="domain" description="O-methyltransferase C-terminal" evidence="6">
    <location>
        <begin position="232"/>
        <end position="334"/>
    </location>
</feature>
<dbReference type="OMA" id="IILICHM"/>
<dbReference type="GO" id="GO:0032259">
    <property type="term" value="P:methylation"/>
    <property type="evidence" value="ECO:0007669"/>
    <property type="project" value="UniProtKB-KW"/>
</dbReference>
<evidence type="ECO:0000256" key="5">
    <source>
        <dbReference type="SAM" id="MobiDB-lite"/>
    </source>
</evidence>
<dbReference type="Gene3D" id="1.10.10.10">
    <property type="entry name" value="Winged helix-like DNA-binding domain superfamily/Winged helix DNA-binding domain"/>
    <property type="match status" value="1"/>
</dbReference>
<dbReference type="STRING" id="85681.V4U2F3"/>
<dbReference type="InterPro" id="IPR029063">
    <property type="entry name" value="SAM-dependent_MTases_sf"/>
</dbReference>
<dbReference type="GO" id="GO:0046983">
    <property type="term" value="F:protein dimerization activity"/>
    <property type="evidence" value="ECO:0007669"/>
    <property type="project" value="InterPro"/>
</dbReference>
<accession>V4U2F3</accession>
<feature type="region of interest" description="Disordered" evidence="5">
    <location>
        <begin position="1"/>
        <end position="26"/>
    </location>
</feature>
<keyword evidence="1" id="KW-0489">Methyltransferase</keyword>
<dbReference type="PIRSF" id="PIRSF005739">
    <property type="entry name" value="O-mtase"/>
    <property type="match status" value="1"/>
</dbReference>
<dbReference type="InterPro" id="IPR012967">
    <property type="entry name" value="COMT_dimerisation"/>
</dbReference>
<evidence type="ECO:0000259" key="6">
    <source>
        <dbReference type="Pfam" id="PF00891"/>
    </source>
</evidence>
<dbReference type="SUPFAM" id="SSF46785">
    <property type="entry name" value="Winged helix' DNA-binding domain"/>
    <property type="match status" value="1"/>
</dbReference>
<dbReference type="InterPro" id="IPR001077">
    <property type="entry name" value="COMT_C"/>
</dbReference>
<dbReference type="InParanoid" id="V4U2F3"/>
<dbReference type="GO" id="GO:0008171">
    <property type="term" value="F:O-methyltransferase activity"/>
    <property type="evidence" value="ECO:0007669"/>
    <property type="project" value="InterPro"/>
</dbReference>
<evidence type="ECO:0000259" key="7">
    <source>
        <dbReference type="Pfam" id="PF08100"/>
    </source>
</evidence>
<dbReference type="PANTHER" id="PTHR11746">
    <property type="entry name" value="O-METHYLTRANSFERASE"/>
    <property type="match status" value="1"/>
</dbReference>
<dbReference type="Gramene" id="ESR56321">
    <property type="protein sequence ID" value="ESR56321"/>
    <property type="gene ID" value="CICLE_v10023965mg"/>
</dbReference>
<dbReference type="AlphaFoldDB" id="V4U2F3"/>
<dbReference type="InterPro" id="IPR036390">
    <property type="entry name" value="WH_DNA-bd_sf"/>
</dbReference>
<evidence type="ECO:0000313" key="9">
    <source>
        <dbReference type="Proteomes" id="UP000030687"/>
    </source>
</evidence>
<sequence length="352" mass="38957">MDSSAKTQHKHKHNEEEEEEENEEDTYSFAMQLAMSIVLPASMQAAAELGVFEIIAKAGPGAKLSAAQIAAQIPSRNPNTGVMLDRILRLLVTNRVLRCSLSSAGDNQRLYSLAPVAKYFVLNQDGVSLCPLLAMAGDQAILDIWYKLADAVLQGGIPFNKVHGMGVYEYAGNDSRFNGVFNKAMLNHTSIVMNRILDSYNGFEQIKQLVDVGGGLGVTLNIITSRYPHISARVKHIGGNMFERIPKGDAILMKWILHNWDDEHCLTLLKNCYEAIPENGKIIIIDRMPMVTPEATAAAREASMTDIIMLMQFSGGRERTTQEFMALANEAGFNGVNYECFVCNFCIIEFIK</sequence>
<dbReference type="eggNOG" id="KOG3178">
    <property type="taxonomic scope" value="Eukaryota"/>
</dbReference>
<evidence type="ECO:0000256" key="3">
    <source>
        <dbReference type="ARBA" id="ARBA00022691"/>
    </source>
</evidence>
<evidence type="ECO:0000256" key="4">
    <source>
        <dbReference type="PIRSR" id="PIRSR005739-1"/>
    </source>
</evidence>
<organism evidence="8 9">
    <name type="scientific">Citrus clementina</name>
    <name type="common">Clementine</name>
    <name type="synonym">Citrus deliciosa x Citrus sinensis</name>
    <dbReference type="NCBI Taxonomy" id="85681"/>
    <lineage>
        <taxon>Eukaryota</taxon>
        <taxon>Viridiplantae</taxon>
        <taxon>Streptophyta</taxon>
        <taxon>Embryophyta</taxon>
        <taxon>Tracheophyta</taxon>
        <taxon>Spermatophyta</taxon>
        <taxon>Magnoliopsida</taxon>
        <taxon>eudicotyledons</taxon>
        <taxon>Gunneridae</taxon>
        <taxon>Pentapetalae</taxon>
        <taxon>rosids</taxon>
        <taxon>malvids</taxon>
        <taxon>Sapindales</taxon>
        <taxon>Rutaceae</taxon>
        <taxon>Aurantioideae</taxon>
        <taxon>Citrus</taxon>
    </lineage>
</organism>
<proteinExistence type="predicted"/>
<feature type="compositionally biased region" description="Acidic residues" evidence="5">
    <location>
        <begin position="16"/>
        <end position="26"/>
    </location>
</feature>
<dbReference type="Proteomes" id="UP000030687">
    <property type="component" value="Unassembled WGS sequence"/>
</dbReference>
<dbReference type="PROSITE" id="PS51683">
    <property type="entry name" value="SAM_OMT_II"/>
    <property type="match status" value="1"/>
</dbReference>
<feature type="active site" description="Proton acceptor" evidence="4">
    <location>
        <position position="258"/>
    </location>
</feature>
<dbReference type="EMBL" id="KI536661">
    <property type="protein sequence ID" value="ESR56321.1"/>
    <property type="molecule type" value="Genomic_DNA"/>
</dbReference>
<feature type="domain" description="O-methyltransferase dimerisation" evidence="7">
    <location>
        <begin position="31"/>
        <end position="121"/>
    </location>
</feature>
<dbReference type="Pfam" id="PF00891">
    <property type="entry name" value="Methyltransf_2"/>
    <property type="match status" value="1"/>
</dbReference>
<dbReference type="SUPFAM" id="SSF53335">
    <property type="entry name" value="S-adenosyl-L-methionine-dependent methyltransferases"/>
    <property type="match status" value="1"/>
</dbReference>
<evidence type="ECO:0000313" key="8">
    <source>
        <dbReference type="EMBL" id="ESR56321.1"/>
    </source>
</evidence>
<evidence type="ECO:0000256" key="1">
    <source>
        <dbReference type="ARBA" id="ARBA00022603"/>
    </source>
</evidence>
<keyword evidence="9" id="KW-1185">Reference proteome</keyword>
<evidence type="ECO:0000256" key="2">
    <source>
        <dbReference type="ARBA" id="ARBA00022679"/>
    </source>
</evidence>
<keyword evidence="2" id="KW-0808">Transferase</keyword>
<evidence type="ECO:0008006" key="10">
    <source>
        <dbReference type="Google" id="ProtNLM"/>
    </source>
</evidence>
<protein>
    <recommendedName>
        <fullName evidence="10">O-methyltransferase domain-containing protein</fullName>
    </recommendedName>
</protein>
<dbReference type="InterPro" id="IPR016461">
    <property type="entry name" value="COMT-like"/>
</dbReference>